<comment type="caution">
    <text evidence="10">The sequence shown here is derived from an EMBL/GenBank/DDBJ whole genome shotgun (WGS) entry which is preliminary data.</text>
</comment>
<name>A0AAW2GRL2_9HYME</name>
<evidence type="ECO:0000256" key="5">
    <source>
        <dbReference type="ARBA" id="ARBA00022989"/>
    </source>
</evidence>
<keyword evidence="11" id="KW-1185">Reference proteome</keyword>
<evidence type="ECO:0000256" key="9">
    <source>
        <dbReference type="RuleBase" id="RU351113"/>
    </source>
</evidence>
<evidence type="ECO:0000313" key="10">
    <source>
        <dbReference type="EMBL" id="KAL0129879.1"/>
    </source>
</evidence>
<evidence type="ECO:0000256" key="7">
    <source>
        <dbReference type="ARBA" id="ARBA00023170"/>
    </source>
</evidence>
<feature type="transmembrane region" description="Helical" evidence="9">
    <location>
        <begin position="79"/>
        <end position="100"/>
    </location>
</feature>
<dbReference type="GO" id="GO:0004984">
    <property type="term" value="F:olfactory receptor activity"/>
    <property type="evidence" value="ECO:0007669"/>
    <property type="project" value="InterPro"/>
</dbReference>
<comment type="subcellular location">
    <subcellularLocation>
        <location evidence="9">Cell membrane</location>
        <topology evidence="9">Multi-pass membrane protein</topology>
    </subcellularLocation>
    <subcellularLocation>
        <location evidence="1">Membrane</location>
        <topology evidence="1">Multi-pass membrane protein</topology>
    </subcellularLocation>
</comment>
<keyword evidence="7 9" id="KW-0675">Receptor</keyword>
<sequence length="344" mass="39151">MFIVPSVELYLGCTDAETNVDCLMLICCGILGLMKTIWFRLYTRNLANNYSSVIRDYLTVEDTKERAIMRKHAFMGRTFCCFMVCFSYFSCVLYGLIAMLSGNKNVNMTNEDAIFEYPVPSKCIMKNLNVPASTHKIFCIIDTVAMVLASTANHGNDALFLNITLYICCQVKILRANFLDFDTESPQIYDRFNVLVKRHKYLIKLARELAEMISFVLLIQLFIISILLCIMGFQLIVQLGKSNVILITKNLMVQSTFLMQLTLYGVIGNYLKTEMEEIGVSVYQSTWYKFPSKLRKTLILIIMCSESPVTLQAGNFIVVNLATYVSILKASLSYLSVLRVMVKV</sequence>
<evidence type="ECO:0000256" key="4">
    <source>
        <dbReference type="ARBA" id="ARBA00022725"/>
    </source>
</evidence>
<dbReference type="Proteomes" id="UP001430953">
    <property type="component" value="Unassembled WGS sequence"/>
</dbReference>
<dbReference type="AlphaFoldDB" id="A0AAW2GRL2"/>
<evidence type="ECO:0000256" key="6">
    <source>
        <dbReference type="ARBA" id="ARBA00023136"/>
    </source>
</evidence>
<dbReference type="PANTHER" id="PTHR21137:SF26">
    <property type="entry name" value="ODORANT RECEPTOR 10A-RELATED"/>
    <property type="match status" value="1"/>
</dbReference>
<accession>A0AAW2GRL2</accession>
<evidence type="ECO:0000313" key="11">
    <source>
        <dbReference type="Proteomes" id="UP001430953"/>
    </source>
</evidence>
<keyword evidence="6 9" id="KW-0472">Membrane</keyword>
<dbReference type="GO" id="GO:0005886">
    <property type="term" value="C:plasma membrane"/>
    <property type="evidence" value="ECO:0007669"/>
    <property type="project" value="UniProtKB-SubCell"/>
</dbReference>
<feature type="transmembrane region" description="Helical" evidence="9">
    <location>
        <begin position="23"/>
        <end position="42"/>
    </location>
</feature>
<proteinExistence type="inferred from homology"/>
<comment type="caution">
    <text evidence="9">Lacks conserved residue(s) required for the propagation of feature annotation.</text>
</comment>
<comment type="similarity">
    <text evidence="9">Belongs to the insect chemoreceptor superfamily. Heteromeric odorant receptor channel (TC 1.A.69) family.</text>
</comment>
<organism evidence="10 11">
    <name type="scientific">Cardiocondyla obscurior</name>
    <dbReference type="NCBI Taxonomy" id="286306"/>
    <lineage>
        <taxon>Eukaryota</taxon>
        <taxon>Metazoa</taxon>
        <taxon>Ecdysozoa</taxon>
        <taxon>Arthropoda</taxon>
        <taxon>Hexapoda</taxon>
        <taxon>Insecta</taxon>
        <taxon>Pterygota</taxon>
        <taxon>Neoptera</taxon>
        <taxon>Endopterygota</taxon>
        <taxon>Hymenoptera</taxon>
        <taxon>Apocrita</taxon>
        <taxon>Aculeata</taxon>
        <taxon>Formicoidea</taxon>
        <taxon>Formicidae</taxon>
        <taxon>Myrmicinae</taxon>
        <taxon>Cardiocondyla</taxon>
    </lineage>
</organism>
<dbReference type="EMBL" id="JADYXP020000002">
    <property type="protein sequence ID" value="KAL0129879.1"/>
    <property type="molecule type" value="Genomic_DNA"/>
</dbReference>
<evidence type="ECO:0000256" key="8">
    <source>
        <dbReference type="ARBA" id="ARBA00023224"/>
    </source>
</evidence>
<evidence type="ECO:0000256" key="2">
    <source>
        <dbReference type="ARBA" id="ARBA00022606"/>
    </source>
</evidence>
<keyword evidence="3 9" id="KW-0812">Transmembrane</keyword>
<gene>
    <name evidence="10" type="ORF">PUN28_001860</name>
</gene>
<keyword evidence="2 9" id="KW-0716">Sensory transduction</keyword>
<feature type="transmembrane region" description="Helical" evidence="9">
    <location>
        <begin position="251"/>
        <end position="271"/>
    </location>
</feature>
<reference evidence="10 11" key="1">
    <citation type="submission" date="2023-03" db="EMBL/GenBank/DDBJ databases">
        <title>High recombination rates correlate with genetic variation in Cardiocondyla obscurior ants.</title>
        <authorList>
            <person name="Errbii M."/>
        </authorList>
    </citation>
    <scope>NUCLEOTIDE SEQUENCE [LARGE SCALE GENOMIC DNA]</scope>
    <source>
        <strain evidence="10">Alpha-2009</strain>
        <tissue evidence="10">Whole body</tissue>
    </source>
</reference>
<dbReference type="PANTHER" id="PTHR21137">
    <property type="entry name" value="ODORANT RECEPTOR"/>
    <property type="match status" value="1"/>
</dbReference>
<dbReference type="GO" id="GO:0005549">
    <property type="term" value="F:odorant binding"/>
    <property type="evidence" value="ECO:0007669"/>
    <property type="project" value="InterPro"/>
</dbReference>
<feature type="transmembrane region" description="Helical" evidence="9">
    <location>
        <begin position="316"/>
        <end position="338"/>
    </location>
</feature>
<keyword evidence="5 9" id="KW-1133">Transmembrane helix</keyword>
<evidence type="ECO:0000256" key="3">
    <source>
        <dbReference type="ARBA" id="ARBA00022692"/>
    </source>
</evidence>
<keyword evidence="8 9" id="KW-0807">Transducer</keyword>
<dbReference type="Pfam" id="PF02949">
    <property type="entry name" value="7tm_6"/>
    <property type="match status" value="1"/>
</dbReference>
<protein>
    <recommendedName>
        <fullName evidence="9">Odorant receptor</fullName>
    </recommendedName>
</protein>
<evidence type="ECO:0000256" key="1">
    <source>
        <dbReference type="ARBA" id="ARBA00004141"/>
    </source>
</evidence>
<keyword evidence="4 9" id="KW-0552">Olfaction</keyword>
<feature type="transmembrane region" description="Helical" evidence="9">
    <location>
        <begin position="212"/>
        <end position="239"/>
    </location>
</feature>
<dbReference type="InterPro" id="IPR004117">
    <property type="entry name" value="7tm6_olfct_rcpt"/>
</dbReference>
<dbReference type="GO" id="GO:0007165">
    <property type="term" value="P:signal transduction"/>
    <property type="evidence" value="ECO:0007669"/>
    <property type="project" value="UniProtKB-KW"/>
</dbReference>